<dbReference type="HOGENOM" id="CLU_2905584_0_0_1"/>
<name>A0A0C3BQ99_SERVB</name>
<gene>
    <name evidence="2" type="ORF">M408DRAFT_157461</name>
</gene>
<dbReference type="EMBL" id="KN824278">
    <property type="protein sequence ID" value="KIM33591.1"/>
    <property type="molecule type" value="Genomic_DNA"/>
</dbReference>
<reference evidence="3" key="2">
    <citation type="submission" date="2015-01" db="EMBL/GenBank/DDBJ databases">
        <title>Evolutionary Origins and Diversification of the Mycorrhizal Mutualists.</title>
        <authorList>
            <consortium name="DOE Joint Genome Institute"/>
            <consortium name="Mycorrhizal Genomics Consortium"/>
            <person name="Kohler A."/>
            <person name="Kuo A."/>
            <person name="Nagy L.G."/>
            <person name="Floudas D."/>
            <person name="Copeland A."/>
            <person name="Barry K.W."/>
            <person name="Cichocki N."/>
            <person name="Veneault-Fourrey C."/>
            <person name="LaButti K."/>
            <person name="Lindquist E.A."/>
            <person name="Lipzen A."/>
            <person name="Lundell T."/>
            <person name="Morin E."/>
            <person name="Murat C."/>
            <person name="Riley R."/>
            <person name="Ohm R."/>
            <person name="Sun H."/>
            <person name="Tunlid A."/>
            <person name="Henrissat B."/>
            <person name="Grigoriev I.V."/>
            <person name="Hibbett D.S."/>
            <person name="Martin F."/>
        </authorList>
    </citation>
    <scope>NUCLEOTIDE SEQUENCE [LARGE SCALE GENOMIC DNA]</scope>
    <source>
        <strain evidence="3">MAFF 305830</strain>
    </source>
</reference>
<accession>A0A0C3BQ99</accession>
<feature type="region of interest" description="Disordered" evidence="1">
    <location>
        <begin position="1"/>
        <end position="25"/>
    </location>
</feature>
<reference evidence="2 3" key="1">
    <citation type="submission" date="2014-04" db="EMBL/GenBank/DDBJ databases">
        <authorList>
            <consortium name="DOE Joint Genome Institute"/>
            <person name="Kuo A."/>
            <person name="Zuccaro A."/>
            <person name="Kohler A."/>
            <person name="Nagy L.G."/>
            <person name="Floudas D."/>
            <person name="Copeland A."/>
            <person name="Barry K.W."/>
            <person name="Cichocki N."/>
            <person name="Veneault-Fourrey C."/>
            <person name="LaButti K."/>
            <person name="Lindquist E.A."/>
            <person name="Lipzen A."/>
            <person name="Lundell T."/>
            <person name="Morin E."/>
            <person name="Murat C."/>
            <person name="Sun H."/>
            <person name="Tunlid A."/>
            <person name="Henrissat B."/>
            <person name="Grigoriev I.V."/>
            <person name="Hibbett D.S."/>
            <person name="Martin F."/>
            <person name="Nordberg H.P."/>
            <person name="Cantor M.N."/>
            <person name="Hua S.X."/>
        </authorList>
    </citation>
    <scope>NUCLEOTIDE SEQUENCE [LARGE SCALE GENOMIC DNA]</scope>
    <source>
        <strain evidence="2 3">MAFF 305830</strain>
    </source>
</reference>
<dbReference type="Proteomes" id="UP000054097">
    <property type="component" value="Unassembled WGS sequence"/>
</dbReference>
<sequence length="62" mass="6999">MTAINDDDRTILPSAGDINEHFESPTNSLEWSENFTTLTEVLQQVPNHTKVMKTIGLIQERA</sequence>
<feature type="compositionally biased region" description="Basic and acidic residues" evidence="1">
    <location>
        <begin position="1"/>
        <end position="10"/>
    </location>
</feature>
<organism evidence="2 3">
    <name type="scientific">Serendipita vermifera MAFF 305830</name>
    <dbReference type="NCBI Taxonomy" id="933852"/>
    <lineage>
        <taxon>Eukaryota</taxon>
        <taxon>Fungi</taxon>
        <taxon>Dikarya</taxon>
        <taxon>Basidiomycota</taxon>
        <taxon>Agaricomycotina</taxon>
        <taxon>Agaricomycetes</taxon>
        <taxon>Sebacinales</taxon>
        <taxon>Serendipitaceae</taxon>
        <taxon>Serendipita</taxon>
    </lineage>
</organism>
<evidence type="ECO:0000313" key="2">
    <source>
        <dbReference type="EMBL" id="KIM33591.1"/>
    </source>
</evidence>
<dbReference type="AlphaFoldDB" id="A0A0C3BQ99"/>
<evidence type="ECO:0000256" key="1">
    <source>
        <dbReference type="SAM" id="MobiDB-lite"/>
    </source>
</evidence>
<proteinExistence type="predicted"/>
<evidence type="ECO:0000313" key="3">
    <source>
        <dbReference type="Proteomes" id="UP000054097"/>
    </source>
</evidence>
<protein>
    <submittedName>
        <fullName evidence="2">Uncharacterized protein</fullName>
    </submittedName>
</protein>
<keyword evidence="3" id="KW-1185">Reference proteome</keyword>